<dbReference type="InterPro" id="IPR001810">
    <property type="entry name" value="F-box_dom"/>
</dbReference>
<reference evidence="3" key="1">
    <citation type="submission" date="2025-08" db="UniProtKB">
        <authorList>
            <consortium name="RefSeq"/>
        </authorList>
    </citation>
    <scope>IDENTIFICATION</scope>
</reference>
<dbReference type="SUPFAM" id="SSF50965">
    <property type="entry name" value="Galactose oxidase, central domain"/>
    <property type="match status" value="1"/>
</dbReference>
<dbReference type="PANTHER" id="PTHR31672:SF13">
    <property type="entry name" value="F-BOX PROTEIN CPR30-LIKE"/>
    <property type="match status" value="1"/>
</dbReference>
<dbReference type="AlphaFoldDB" id="A0A6I9RMB9"/>
<dbReference type="CDD" id="cd22157">
    <property type="entry name" value="F-box_AtFBW1-like"/>
    <property type="match status" value="1"/>
</dbReference>
<proteinExistence type="predicted"/>
<dbReference type="SMART" id="SM00256">
    <property type="entry name" value="FBOX"/>
    <property type="match status" value="1"/>
</dbReference>
<dbReference type="Pfam" id="PF08268">
    <property type="entry name" value="FBA_3"/>
    <property type="match status" value="1"/>
</dbReference>
<dbReference type="InParanoid" id="A0A6I9RMB9"/>
<keyword evidence="2" id="KW-1185">Reference proteome</keyword>
<accession>A0A6I9RMB9</accession>
<dbReference type="OrthoDB" id="5319261at2759"/>
<dbReference type="InterPro" id="IPR013187">
    <property type="entry name" value="F-box-assoc_dom_typ3"/>
</dbReference>
<dbReference type="InterPro" id="IPR015915">
    <property type="entry name" value="Kelch-typ_b-propeller"/>
</dbReference>
<dbReference type="Gene3D" id="1.20.1280.50">
    <property type="match status" value="1"/>
</dbReference>
<evidence type="ECO:0000313" key="2">
    <source>
        <dbReference type="Proteomes" id="UP000504607"/>
    </source>
</evidence>
<dbReference type="PANTHER" id="PTHR31672">
    <property type="entry name" value="BNACNNG10540D PROTEIN"/>
    <property type="match status" value="1"/>
</dbReference>
<gene>
    <name evidence="3" type="primary">LOC105050406</name>
</gene>
<dbReference type="RefSeq" id="XP_010928709.1">
    <property type="nucleotide sequence ID" value="XM_010930407.1"/>
</dbReference>
<dbReference type="GeneID" id="105050406"/>
<dbReference type="Proteomes" id="UP000504607">
    <property type="component" value="Chromosome 1"/>
</dbReference>
<dbReference type="Gene3D" id="2.120.10.80">
    <property type="entry name" value="Kelch-type beta propeller"/>
    <property type="match status" value="1"/>
</dbReference>
<sequence length="366" mass="41260">MAQALSQDVIFEVLSRLPVKSLIRFKATCKAWLALISEPYFIASHYKRSRANPSLLILPLKQDIFQETVDLYSYKKEARVSELLLQRKLPCEDRLLALYPCQVNGIIMLFSERSFHICNPSTKEFLTLSPPYSDHAHHCVGFGLDSSTNKYKVVRVFLRSFDENTQDYDLGCEIFTLGDGSWRTIDGPPCTIVRNCPATVGEVVYWPTYKKEHGMAILQFSLRDETFGVVPGPPLKANENYVPSDLVALEGDLGYVDRRVESYTVDIWALNACNNTWSKKYNIDCSNFGLMTVEAADDRKILLSSGNRLAYFDPRSKTWTAVLAIGGAPNDKYPWKQACMSFLDGSLHFFVAPFAESLVSVTTGSH</sequence>
<dbReference type="FunCoup" id="A0A6I9RMB9">
    <property type="interactions" value="98"/>
</dbReference>
<dbReference type="SUPFAM" id="SSF81383">
    <property type="entry name" value="F-box domain"/>
    <property type="match status" value="1"/>
</dbReference>
<name>A0A6I9RMB9_ELAGV</name>
<dbReference type="InterPro" id="IPR050796">
    <property type="entry name" value="SCF_F-box_component"/>
</dbReference>
<dbReference type="InterPro" id="IPR011043">
    <property type="entry name" value="Gal_Oxase/kelch_b-propeller"/>
</dbReference>
<dbReference type="NCBIfam" id="TIGR01640">
    <property type="entry name" value="F_box_assoc_1"/>
    <property type="match status" value="1"/>
</dbReference>
<feature type="domain" description="F-box" evidence="1">
    <location>
        <begin position="5"/>
        <end position="45"/>
    </location>
</feature>
<dbReference type="InterPro" id="IPR036047">
    <property type="entry name" value="F-box-like_dom_sf"/>
</dbReference>
<protein>
    <submittedName>
        <fullName evidence="3">F-box protein At1g47790</fullName>
    </submittedName>
</protein>
<organism evidence="2 3">
    <name type="scientific">Elaeis guineensis var. tenera</name>
    <name type="common">Oil palm</name>
    <dbReference type="NCBI Taxonomy" id="51953"/>
    <lineage>
        <taxon>Eukaryota</taxon>
        <taxon>Viridiplantae</taxon>
        <taxon>Streptophyta</taxon>
        <taxon>Embryophyta</taxon>
        <taxon>Tracheophyta</taxon>
        <taxon>Spermatophyta</taxon>
        <taxon>Magnoliopsida</taxon>
        <taxon>Liliopsida</taxon>
        <taxon>Arecaceae</taxon>
        <taxon>Arecoideae</taxon>
        <taxon>Cocoseae</taxon>
        <taxon>Elaeidinae</taxon>
        <taxon>Elaeis</taxon>
    </lineage>
</organism>
<dbReference type="KEGG" id="egu:105050406"/>
<evidence type="ECO:0000313" key="3">
    <source>
        <dbReference type="RefSeq" id="XP_010928709.1"/>
    </source>
</evidence>
<evidence type="ECO:0000259" key="1">
    <source>
        <dbReference type="SMART" id="SM00256"/>
    </source>
</evidence>
<dbReference type="InterPro" id="IPR017451">
    <property type="entry name" value="F-box-assoc_interact_dom"/>
</dbReference>
<dbReference type="Pfam" id="PF00646">
    <property type="entry name" value="F-box"/>
    <property type="match status" value="1"/>
</dbReference>